<keyword evidence="4" id="KW-0804">Transcription</keyword>
<feature type="domain" description="RNA polymerase sigma-70 region 2" evidence="5">
    <location>
        <begin position="12"/>
        <end position="75"/>
    </location>
</feature>
<proteinExistence type="inferred from homology"/>
<dbReference type="InterPro" id="IPR036388">
    <property type="entry name" value="WH-like_DNA-bd_sf"/>
</dbReference>
<dbReference type="InterPro" id="IPR013324">
    <property type="entry name" value="RNA_pol_sigma_r3/r4-like"/>
</dbReference>
<evidence type="ECO:0000256" key="3">
    <source>
        <dbReference type="ARBA" id="ARBA00023082"/>
    </source>
</evidence>
<protein>
    <submittedName>
        <fullName evidence="7">Sigma-70 family RNA polymerase sigma factor</fullName>
    </submittedName>
</protein>
<dbReference type="SUPFAM" id="SSF88659">
    <property type="entry name" value="Sigma3 and sigma4 domains of RNA polymerase sigma factors"/>
    <property type="match status" value="1"/>
</dbReference>
<sequence length="156" mass="18277">MERNAEDFAAKYEKVYQDMFRFALYTLKNRHEAEDVVSETVLDAWKGIEGLKDENAFRAWIFRILANKCRQKLKSYLNRAVELPADLAWRERDTSEDMDVRAAFYKLNDEERLILSSSLFGGYTGKEIAAMLEMNENTVRSLKSRALKKMEQMLSE</sequence>
<dbReference type="InterPro" id="IPR039425">
    <property type="entry name" value="RNA_pol_sigma-70-like"/>
</dbReference>
<dbReference type="InterPro" id="IPR013325">
    <property type="entry name" value="RNA_pol_sigma_r2"/>
</dbReference>
<dbReference type="EMBL" id="JAJEQE010000023">
    <property type="protein sequence ID" value="MCC2149206.1"/>
    <property type="molecule type" value="Genomic_DNA"/>
</dbReference>
<reference evidence="7 8" key="1">
    <citation type="submission" date="2021-10" db="EMBL/GenBank/DDBJ databases">
        <title>Anaerobic single-cell dispensing facilitates the cultivation of human gut bacteria.</title>
        <authorList>
            <person name="Afrizal A."/>
        </authorList>
    </citation>
    <scope>NUCLEOTIDE SEQUENCE [LARGE SCALE GENOMIC DNA]</scope>
    <source>
        <strain evidence="7 8">CLA-AA-H246</strain>
    </source>
</reference>
<evidence type="ECO:0000313" key="7">
    <source>
        <dbReference type="EMBL" id="MCC2149206.1"/>
    </source>
</evidence>
<evidence type="ECO:0000256" key="1">
    <source>
        <dbReference type="ARBA" id="ARBA00010641"/>
    </source>
</evidence>
<gene>
    <name evidence="7" type="ORF">LKD42_08050</name>
</gene>
<dbReference type="CDD" id="cd06171">
    <property type="entry name" value="Sigma70_r4"/>
    <property type="match status" value="1"/>
</dbReference>
<evidence type="ECO:0000259" key="6">
    <source>
        <dbReference type="Pfam" id="PF08281"/>
    </source>
</evidence>
<name>A0ABS8EVH7_9FIRM</name>
<evidence type="ECO:0000259" key="5">
    <source>
        <dbReference type="Pfam" id="PF04542"/>
    </source>
</evidence>
<dbReference type="Pfam" id="PF08281">
    <property type="entry name" value="Sigma70_r4_2"/>
    <property type="match status" value="1"/>
</dbReference>
<accession>A0ABS8EVH7</accession>
<dbReference type="PANTHER" id="PTHR43133">
    <property type="entry name" value="RNA POLYMERASE ECF-TYPE SIGMA FACTO"/>
    <property type="match status" value="1"/>
</dbReference>
<evidence type="ECO:0000313" key="8">
    <source>
        <dbReference type="Proteomes" id="UP001299235"/>
    </source>
</evidence>
<dbReference type="InterPro" id="IPR014284">
    <property type="entry name" value="RNA_pol_sigma-70_dom"/>
</dbReference>
<dbReference type="RefSeq" id="WP_147632871.1">
    <property type="nucleotide sequence ID" value="NZ_JAJEQE010000023.1"/>
</dbReference>
<dbReference type="Gene3D" id="1.10.10.10">
    <property type="entry name" value="Winged helix-like DNA-binding domain superfamily/Winged helix DNA-binding domain"/>
    <property type="match status" value="1"/>
</dbReference>
<dbReference type="SUPFAM" id="SSF88946">
    <property type="entry name" value="Sigma2 domain of RNA polymerase sigma factors"/>
    <property type="match status" value="1"/>
</dbReference>
<evidence type="ECO:0000256" key="4">
    <source>
        <dbReference type="ARBA" id="ARBA00023163"/>
    </source>
</evidence>
<keyword evidence="8" id="KW-1185">Reference proteome</keyword>
<dbReference type="PANTHER" id="PTHR43133:SF51">
    <property type="entry name" value="RNA POLYMERASE SIGMA FACTOR"/>
    <property type="match status" value="1"/>
</dbReference>
<dbReference type="Proteomes" id="UP001299235">
    <property type="component" value="Unassembled WGS sequence"/>
</dbReference>
<keyword evidence="3" id="KW-0731">Sigma factor</keyword>
<dbReference type="NCBIfam" id="TIGR02937">
    <property type="entry name" value="sigma70-ECF"/>
    <property type="match status" value="1"/>
</dbReference>
<evidence type="ECO:0000256" key="2">
    <source>
        <dbReference type="ARBA" id="ARBA00023015"/>
    </source>
</evidence>
<dbReference type="InterPro" id="IPR007627">
    <property type="entry name" value="RNA_pol_sigma70_r2"/>
</dbReference>
<comment type="caution">
    <text evidence="7">The sequence shown here is derived from an EMBL/GenBank/DDBJ whole genome shotgun (WGS) entry which is preliminary data.</text>
</comment>
<comment type="similarity">
    <text evidence="1">Belongs to the sigma-70 factor family. ECF subfamily.</text>
</comment>
<dbReference type="InterPro" id="IPR013249">
    <property type="entry name" value="RNA_pol_sigma70_r4_t2"/>
</dbReference>
<dbReference type="Pfam" id="PF04542">
    <property type="entry name" value="Sigma70_r2"/>
    <property type="match status" value="1"/>
</dbReference>
<organism evidence="7 8">
    <name type="scientific">Hominisplanchenecus faecis</name>
    <dbReference type="NCBI Taxonomy" id="2885351"/>
    <lineage>
        <taxon>Bacteria</taxon>
        <taxon>Bacillati</taxon>
        <taxon>Bacillota</taxon>
        <taxon>Clostridia</taxon>
        <taxon>Lachnospirales</taxon>
        <taxon>Lachnospiraceae</taxon>
        <taxon>Hominisplanchenecus</taxon>
    </lineage>
</organism>
<keyword evidence="2" id="KW-0805">Transcription regulation</keyword>
<feature type="domain" description="RNA polymerase sigma factor 70 region 4 type 2" evidence="6">
    <location>
        <begin position="100"/>
        <end position="150"/>
    </location>
</feature>
<dbReference type="Gene3D" id="1.10.1740.10">
    <property type="match status" value="1"/>
</dbReference>